<dbReference type="Gene3D" id="2.170.260.10">
    <property type="entry name" value="paz domain"/>
    <property type="match status" value="1"/>
</dbReference>
<evidence type="ECO:0000313" key="5">
    <source>
        <dbReference type="Proteomes" id="UP000005237"/>
    </source>
</evidence>
<dbReference type="AlphaFoldDB" id="A0A8R1DW79"/>
<dbReference type="SUPFAM" id="SSF53098">
    <property type="entry name" value="Ribonuclease H-like"/>
    <property type="match status" value="1"/>
</dbReference>
<reference evidence="4" key="2">
    <citation type="submission" date="2022-06" db="UniProtKB">
        <authorList>
            <consortium name="EnsemblMetazoa"/>
        </authorList>
    </citation>
    <scope>IDENTIFICATION</scope>
    <source>
        <strain evidence="4">DF5081</strain>
    </source>
</reference>
<name>A0A8R1DW79_CAEJA</name>
<dbReference type="SUPFAM" id="SSF101690">
    <property type="entry name" value="PAZ domain"/>
    <property type="match status" value="1"/>
</dbReference>
<dbReference type="PANTHER" id="PTHR22891">
    <property type="entry name" value="EUKARYOTIC TRANSLATION INITIATION FACTOR 2C"/>
    <property type="match status" value="1"/>
</dbReference>
<proteinExistence type="inferred from homology"/>
<dbReference type="SMART" id="SM00950">
    <property type="entry name" value="Piwi"/>
    <property type="match status" value="1"/>
</dbReference>
<comment type="similarity">
    <text evidence="1">Belongs to the argonaute family.</text>
</comment>
<reference evidence="5" key="1">
    <citation type="submission" date="2010-08" db="EMBL/GenBank/DDBJ databases">
        <authorList>
            <consortium name="Caenorhabditis japonica Sequencing Consortium"/>
            <person name="Wilson R.K."/>
        </authorList>
    </citation>
    <scope>NUCLEOTIDE SEQUENCE [LARGE SCALE GENOMIC DNA]</scope>
    <source>
        <strain evidence="5">DF5081</strain>
    </source>
</reference>
<dbReference type="PROSITE" id="PS50822">
    <property type="entry name" value="PIWI"/>
    <property type="match status" value="1"/>
</dbReference>
<dbReference type="Gene3D" id="3.40.50.2300">
    <property type="match status" value="1"/>
</dbReference>
<evidence type="ECO:0000259" key="3">
    <source>
        <dbReference type="PROSITE" id="PS50822"/>
    </source>
</evidence>
<evidence type="ECO:0008006" key="6">
    <source>
        <dbReference type="Google" id="ProtNLM"/>
    </source>
</evidence>
<dbReference type="InterPro" id="IPR057272">
    <property type="entry name" value="Piwi_nem"/>
</dbReference>
<dbReference type="Proteomes" id="UP000005237">
    <property type="component" value="Unassembled WGS sequence"/>
</dbReference>
<dbReference type="SMART" id="SM00949">
    <property type="entry name" value="PAZ"/>
    <property type="match status" value="1"/>
</dbReference>
<dbReference type="Pfam" id="PF02170">
    <property type="entry name" value="PAZ"/>
    <property type="match status" value="1"/>
</dbReference>
<dbReference type="EnsemblMetazoa" id="CJA12262.1">
    <property type="protein sequence ID" value="CJA12262.1"/>
    <property type="gene ID" value="WBGene00131466"/>
</dbReference>
<protein>
    <recommendedName>
        <fullName evidence="6">Piwi domain-containing protein</fullName>
    </recommendedName>
</protein>
<dbReference type="PROSITE" id="PS50821">
    <property type="entry name" value="PAZ"/>
    <property type="match status" value="1"/>
</dbReference>
<dbReference type="Pfam" id="PF02171">
    <property type="entry name" value="Piwi"/>
    <property type="match status" value="1"/>
</dbReference>
<dbReference type="InterPro" id="IPR012337">
    <property type="entry name" value="RNaseH-like_sf"/>
</dbReference>
<dbReference type="InterPro" id="IPR036397">
    <property type="entry name" value="RNaseH_sf"/>
</dbReference>
<evidence type="ECO:0000313" key="4">
    <source>
        <dbReference type="EnsemblMetazoa" id="CJA12262.1"/>
    </source>
</evidence>
<dbReference type="InterPro" id="IPR003100">
    <property type="entry name" value="PAZ_dom"/>
</dbReference>
<organism evidence="4 5">
    <name type="scientific">Caenorhabditis japonica</name>
    <dbReference type="NCBI Taxonomy" id="281687"/>
    <lineage>
        <taxon>Eukaryota</taxon>
        <taxon>Metazoa</taxon>
        <taxon>Ecdysozoa</taxon>
        <taxon>Nematoda</taxon>
        <taxon>Chromadorea</taxon>
        <taxon>Rhabditida</taxon>
        <taxon>Rhabditina</taxon>
        <taxon>Rhabditomorpha</taxon>
        <taxon>Rhabditoidea</taxon>
        <taxon>Rhabditidae</taxon>
        <taxon>Peloderinae</taxon>
        <taxon>Caenorhabditis</taxon>
    </lineage>
</organism>
<dbReference type="Gene3D" id="3.30.420.10">
    <property type="entry name" value="Ribonuclease H-like superfamily/Ribonuclease H"/>
    <property type="match status" value="1"/>
</dbReference>
<feature type="domain" description="Piwi" evidence="3">
    <location>
        <begin position="302"/>
        <end position="591"/>
    </location>
</feature>
<evidence type="ECO:0000256" key="1">
    <source>
        <dbReference type="RuleBase" id="RU361178"/>
    </source>
</evidence>
<feature type="domain" description="PAZ" evidence="2">
    <location>
        <begin position="1"/>
        <end position="95"/>
    </location>
</feature>
<evidence type="ECO:0000259" key="2">
    <source>
        <dbReference type="PROSITE" id="PS50821"/>
    </source>
</evidence>
<dbReference type="CDD" id="cd02826">
    <property type="entry name" value="Piwi-like"/>
    <property type="match status" value="1"/>
</dbReference>
<dbReference type="CDD" id="cd02846">
    <property type="entry name" value="PAZ_argonaute_like"/>
    <property type="match status" value="1"/>
</dbReference>
<dbReference type="InterPro" id="IPR003165">
    <property type="entry name" value="Piwi"/>
</dbReference>
<dbReference type="GO" id="GO:0003723">
    <property type="term" value="F:RNA binding"/>
    <property type="evidence" value="ECO:0007669"/>
    <property type="project" value="InterPro"/>
</dbReference>
<keyword evidence="5" id="KW-1185">Reference proteome</keyword>
<dbReference type="InterPro" id="IPR036085">
    <property type="entry name" value="PAZ_dom_sf"/>
</dbReference>
<sequence length="646" mass="74597">MNTASALLNPFLKLKSAHSTCGDNYGSAKFFFAINRAERTVFTMKDENGEREISVADYFVEKYNYRLKYPRMPLVFSMRLKHANYYPVELLKIIPGQRIKMSKMTVTVQSAMTSRNSSMPRQHVELVQKILHESLRLERNPYMDAFGIELESTNLIQLKAKILPPAQIRFKDQAYLPRPRSVAFRTQAKFVNPARLKSIAIIIFDHAIDERQAGGFCEALHRYCRDQGISVMEDHRKWQIKEMRSCDNSEIKRKMERYRDEKVDILIGICQEKRPDVHDVLKYYEEACGMQTIQLCSQTVNKMMSQQGGRQTIDNVMRKFNLKCGGTNFHVDIPQECMGRSVCSNNETLRRKLFEHTQFIGFEISHGASRTLYNRAHGQMDGDPSVVGVSYSLTNSTELGGFTYLQTSREYKLQNLEKKFPECVNAYKEHAKRLPSKIVVYRVGMGEGDIKRLKEEIEEIRSTFDKIQPGYRPHLIVIVAQKNSHTRVFPARIEGHKAGEQNVPSGTCLDNGITSFGAEEFILVSQTPLIGTVRPCKYTILENDPKWTKNEISHLTYFRAFGHQVSYQPPSVPDVLYAAENLAKRGRNNWIVHKKMDNMQDVERKILKRYPELDTEEMRDELAAAIITDMSERMNGMTIMKRNFWA</sequence>
<accession>A0A8R1DW79</accession>